<name>A0A6G4U6Q2_9ACTN</name>
<comment type="caution">
    <text evidence="3">The sequence shown here is derived from an EMBL/GenBank/DDBJ whole genome shotgun (WGS) entry which is preliminary data.</text>
</comment>
<gene>
    <name evidence="3" type="ORF">G5C51_24565</name>
</gene>
<keyword evidence="4" id="KW-1185">Reference proteome</keyword>
<dbReference type="EMBL" id="JAAKZV010000123">
    <property type="protein sequence ID" value="NGN67068.1"/>
    <property type="molecule type" value="Genomic_DNA"/>
</dbReference>
<organism evidence="3 4">
    <name type="scientific">Streptomyces coryli</name>
    <dbReference type="NCBI Taxonomy" id="1128680"/>
    <lineage>
        <taxon>Bacteria</taxon>
        <taxon>Bacillati</taxon>
        <taxon>Actinomycetota</taxon>
        <taxon>Actinomycetes</taxon>
        <taxon>Kitasatosporales</taxon>
        <taxon>Streptomycetaceae</taxon>
        <taxon>Streptomyces</taxon>
    </lineage>
</organism>
<protein>
    <submittedName>
        <fullName evidence="3">Pilus assembly protein</fullName>
    </submittedName>
</protein>
<accession>A0A6G4U6Q2</accession>
<feature type="transmembrane region" description="Helical" evidence="1">
    <location>
        <begin position="20"/>
        <end position="41"/>
    </location>
</feature>
<dbReference type="AlphaFoldDB" id="A0A6G4U6Q2"/>
<evidence type="ECO:0000313" key="3">
    <source>
        <dbReference type="EMBL" id="NGN67068.1"/>
    </source>
</evidence>
<feature type="domain" description="TadE-like" evidence="2">
    <location>
        <begin position="11"/>
        <end position="53"/>
    </location>
</feature>
<evidence type="ECO:0000259" key="2">
    <source>
        <dbReference type="Pfam" id="PF07811"/>
    </source>
</evidence>
<keyword evidence="1" id="KW-1133">Transmembrane helix</keyword>
<proteinExistence type="predicted"/>
<sequence>MRRSERRRDRGQVAIEYLGFLPILLLVAIAGVQLGIVAYTASQAGTGARAAARVASTDGIEAGRIAGLDAMSGGLADDGKANFDIRYSGANAKEVTATAQVTIPSIIPGVDDFGTANKSVTMPRD</sequence>
<dbReference type="Pfam" id="PF07811">
    <property type="entry name" value="TadE"/>
    <property type="match status" value="1"/>
</dbReference>
<dbReference type="Proteomes" id="UP000481583">
    <property type="component" value="Unassembled WGS sequence"/>
</dbReference>
<keyword evidence="1" id="KW-0472">Membrane</keyword>
<dbReference type="RefSeq" id="WP_165240370.1">
    <property type="nucleotide sequence ID" value="NZ_JAAKZV010000123.1"/>
</dbReference>
<evidence type="ECO:0000256" key="1">
    <source>
        <dbReference type="SAM" id="Phobius"/>
    </source>
</evidence>
<evidence type="ECO:0000313" key="4">
    <source>
        <dbReference type="Proteomes" id="UP000481583"/>
    </source>
</evidence>
<keyword evidence="1" id="KW-0812">Transmembrane</keyword>
<reference evidence="3 4" key="1">
    <citation type="submission" date="2020-02" db="EMBL/GenBank/DDBJ databases">
        <title>Whole-genome analyses of novel actinobacteria.</title>
        <authorList>
            <person name="Sahin N."/>
        </authorList>
    </citation>
    <scope>NUCLEOTIDE SEQUENCE [LARGE SCALE GENOMIC DNA]</scope>
    <source>
        <strain evidence="3 4">A7024</strain>
    </source>
</reference>
<dbReference type="InterPro" id="IPR012495">
    <property type="entry name" value="TadE-like_dom"/>
</dbReference>